<accession>A0A098EGI2</accession>
<organism evidence="3 4">
    <name type="scientific">Anaplasma phagocytophilum</name>
    <name type="common">Ehrlichia phagocytophila</name>
    <dbReference type="NCBI Taxonomy" id="948"/>
    <lineage>
        <taxon>Bacteria</taxon>
        <taxon>Pseudomonadati</taxon>
        <taxon>Pseudomonadota</taxon>
        <taxon>Alphaproteobacteria</taxon>
        <taxon>Rickettsiales</taxon>
        <taxon>Anaplasmataceae</taxon>
        <taxon>Anaplasma</taxon>
        <taxon>phagocytophilum group</taxon>
    </lineage>
</organism>
<dbReference type="AlphaFoldDB" id="A0A098EGI2"/>
<sequence>MSIVQKSKKLSRMLYDRMVLSSLVILCATKSPSEYCIMKSIFLLGAVTSLYNDIVRHILRGKEYPDDHASGESALLTKARNKLKRGLYSVVSFSKKVVLLSVLTVLLSLSCIALAALAAFSLVFIPVVSLIFFTSCVMLANMHLVFKSAASFLCTVYKKVSDFLSPPSTHKRFEEPSLFTTDGFLPYITERAAQSLLSLVTTGIAGALITPLIAVALGLAVAFPILSLIIIPPLSACIPNTYTTSLVERISSGKWNVRELSNIEDTASSRRSSHNTKDNKPRPRSVLTDTVQKTSSLEQQVYKSYYI</sequence>
<dbReference type="Proteomes" id="UP000055047">
    <property type="component" value="Unassembled WGS sequence"/>
</dbReference>
<name>A0A098EGI2_ANAPH</name>
<evidence type="ECO:0000256" key="2">
    <source>
        <dbReference type="SAM" id="Phobius"/>
    </source>
</evidence>
<evidence type="ECO:0000313" key="3">
    <source>
        <dbReference type="EMBL" id="CEG20887.1"/>
    </source>
</evidence>
<gene>
    <name evidence="3" type="ORF">ANAPHAGO_00341</name>
</gene>
<keyword evidence="2" id="KW-0812">Transmembrane</keyword>
<dbReference type="EMBL" id="CCXQ01000108">
    <property type="protein sequence ID" value="CEG20887.1"/>
    <property type="molecule type" value="Genomic_DNA"/>
</dbReference>
<protein>
    <submittedName>
        <fullName evidence="3">Uncharacterized protein</fullName>
    </submittedName>
</protein>
<keyword evidence="2" id="KW-1133">Transmembrane helix</keyword>
<evidence type="ECO:0000256" key="1">
    <source>
        <dbReference type="SAM" id="MobiDB-lite"/>
    </source>
</evidence>
<feature type="transmembrane region" description="Helical" evidence="2">
    <location>
        <begin position="204"/>
        <end position="231"/>
    </location>
</feature>
<feature type="transmembrane region" description="Helical" evidence="2">
    <location>
        <begin position="127"/>
        <end position="146"/>
    </location>
</feature>
<proteinExistence type="predicted"/>
<reference evidence="3 4" key="1">
    <citation type="submission" date="2014-09" db="EMBL/GenBank/DDBJ databases">
        <authorList>
            <person name="Loux Valentin"/>
            <person name="Dugat Thibaut"/>
        </authorList>
    </citation>
    <scope>NUCLEOTIDE SEQUENCE [LARGE SCALE GENOMIC DNA]</scope>
    <source>
        <strain evidence="3 4">BOV-10_179</strain>
    </source>
</reference>
<feature type="region of interest" description="Disordered" evidence="1">
    <location>
        <begin position="266"/>
        <end position="289"/>
    </location>
</feature>
<keyword evidence="2" id="KW-0472">Membrane</keyword>
<evidence type="ECO:0000313" key="4">
    <source>
        <dbReference type="Proteomes" id="UP000055047"/>
    </source>
</evidence>
<feature type="transmembrane region" description="Helical" evidence="2">
    <location>
        <begin position="97"/>
        <end position="120"/>
    </location>
</feature>